<dbReference type="Pfam" id="PF00005">
    <property type="entry name" value="ABC_tran"/>
    <property type="match status" value="1"/>
</dbReference>
<dbReference type="PROSITE" id="PS50893">
    <property type="entry name" value="ABC_TRANSPORTER_2"/>
    <property type="match status" value="1"/>
</dbReference>
<evidence type="ECO:0000256" key="3">
    <source>
        <dbReference type="ARBA" id="ARBA00022741"/>
    </source>
</evidence>
<dbReference type="GO" id="GO:0005524">
    <property type="term" value="F:ATP binding"/>
    <property type="evidence" value="ECO:0007669"/>
    <property type="project" value="UniProtKB-KW"/>
</dbReference>
<evidence type="ECO:0000313" key="8">
    <source>
        <dbReference type="Proteomes" id="UP000305730"/>
    </source>
</evidence>
<dbReference type="Proteomes" id="UP000307706">
    <property type="component" value="Unassembled WGS sequence"/>
</dbReference>
<evidence type="ECO:0000313" key="9">
    <source>
        <dbReference type="Proteomes" id="UP000307706"/>
    </source>
</evidence>
<gene>
    <name evidence="7" type="ORF">CWB96_06700</name>
    <name evidence="6" type="ORF">CWB97_16435</name>
</gene>
<dbReference type="RefSeq" id="WP_138597828.1">
    <property type="nucleotide sequence ID" value="NZ_PNCK01000065.1"/>
</dbReference>
<dbReference type="PANTHER" id="PTHR43790">
    <property type="entry name" value="CARBOHYDRATE TRANSPORT ATP-BINDING PROTEIN MG119-RELATED"/>
    <property type="match status" value="1"/>
</dbReference>
<dbReference type="OrthoDB" id="9776369at2"/>
<dbReference type="InterPro" id="IPR050107">
    <property type="entry name" value="ABC_carbohydrate_import_ATPase"/>
</dbReference>
<keyword evidence="1" id="KW-0813">Transport</keyword>
<keyword evidence="3" id="KW-0547">Nucleotide-binding</keyword>
<evidence type="ECO:0000259" key="5">
    <source>
        <dbReference type="PROSITE" id="PS50893"/>
    </source>
</evidence>
<evidence type="ECO:0000313" key="7">
    <source>
        <dbReference type="EMBL" id="TMP60394.1"/>
    </source>
</evidence>
<evidence type="ECO:0000256" key="4">
    <source>
        <dbReference type="ARBA" id="ARBA00022840"/>
    </source>
</evidence>
<dbReference type="SMART" id="SM00382">
    <property type="entry name" value="AAA"/>
    <property type="match status" value="1"/>
</dbReference>
<name>A0A5S3XRB7_9GAMM</name>
<reference evidence="8 9" key="1">
    <citation type="submission" date="2017-12" db="EMBL/GenBank/DDBJ databases">
        <authorList>
            <person name="Paulsen S."/>
            <person name="Gram L.K."/>
        </authorList>
    </citation>
    <scope>NUCLEOTIDE SEQUENCE [LARGE SCALE GENOMIC DNA]</scope>
    <source>
        <strain evidence="7 9">S2231</strain>
        <strain evidence="6 8">S2233</strain>
    </source>
</reference>
<dbReference type="SUPFAM" id="SSF52540">
    <property type="entry name" value="P-loop containing nucleoside triphosphate hydrolases"/>
    <property type="match status" value="1"/>
</dbReference>
<dbReference type="PROSITE" id="PS00211">
    <property type="entry name" value="ABC_TRANSPORTER_1"/>
    <property type="match status" value="1"/>
</dbReference>
<feature type="domain" description="ABC transporter" evidence="5">
    <location>
        <begin position="11"/>
        <end position="254"/>
    </location>
</feature>
<protein>
    <submittedName>
        <fullName evidence="7">ABC transporter ATP-binding protein</fullName>
    </submittedName>
</protein>
<dbReference type="GO" id="GO:0016887">
    <property type="term" value="F:ATP hydrolysis activity"/>
    <property type="evidence" value="ECO:0007669"/>
    <property type="project" value="InterPro"/>
</dbReference>
<dbReference type="Gene3D" id="3.40.50.300">
    <property type="entry name" value="P-loop containing nucleotide triphosphate hydrolases"/>
    <property type="match status" value="1"/>
</dbReference>
<dbReference type="PANTHER" id="PTHR43790:SF9">
    <property type="entry name" value="GALACTOFURANOSE TRANSPORTER ATP-BINDING PROTEIN YTFR"/>
    <property type="match status" value="1"/>
</dbReference>
<sequence length="270" mass="29727">MLSDILAQHAISVTGLSKSLHDCKVLDDISFSANEGEVIAVLGHNGAGKSTLVKCLTGMLTMDSGYIVRQNQSMQILSPLDARKLGIEAVHQNFGLIDELDVVSNFFLGRELHHDNLILKMLGWLDKRLMRFLAGRALERLGCEFRELDRLVKHLSAGERQLIAVARAIHFGAQVVVMDEPSSALGMSQMAQLQEVIRTISAQGVTVLLVSHDMPFIREVCDRAMVLSKGRLVANIKIACTSEEELYSYMMGCGHIKEPDNSLNALLRAS</sequence>
<dbReference type="InterPro" id="IPR017871">
    <property type="entry name" value="ABC_transporter-like_CS"/>
</dbReference>
<keyword evidence="4 7" id="KW-0067">ATP-binding</keyword>
<comment type="caution">
    <text evidence="7">The sequence shown here is derived from an EMBL/GenBank/DDBJ whole genome shotgun (WGS) entry which is preliminary data.</text>
</comment>
<dbReference type="Proteomes" id="UP000305730">
    <property type="component" value="Unassembled WGS sequence"/>
</dbReference>
<dbReference type="InterPro" id="IPR027417">
    <property type="entry name" value="P-loop_NTPase"/>
</dbReference>
<organism evidence="7 9">
    <name type="scientific">Pseudoalteromonas citrea</name>
    <dbReference type="NCBI Taxonomy" id="43655"/>
    <lineage>
        <taxon>Bacteria</taxon>
        <taxon>Pseudomonadati</taxon>
        <taxon>Pseudomonadota</taxon>
        <taxon>Gammaproteobacteria</taxon>
        <taxon>Alteromonadales</taxon>
        <taxon>Pseudoalteromonadaceae</taxon>
        <taxon>Pseudoalteromonas</taxon>
    </lineage>
</organism>
<keyword evidence="8" id="KW-1185">Reference proteome</keyword>
<dbReference type="EMBL" id="PNCL01000025">
    <property type="protein sequence ID" value="TMP60394.1"/>
    <property type="molecule type" value="Genomic_DNA"/>
</dbReference>
<accession>A0A5S3XRB7</accession>
<dbReference type="EMBL" id="PNCK01000065">
    <property type="protein sequence ID" value="TMP40944.1"/>
    <property type="molecule type" value="Genomic_DNA"/>
</dbReference>
<proteinExistence type="predicted"/>
<dbReference type="AlphaFoldDB" id="A0A5S3XRB7"/>
<evidence type="ECO:0000256" key="1">
    <source>
        <dbReference type="ARBA" id="ARBA00022448"/>
    </source>
</evidence>
<evidence type="ECO:0000313" key="6">
    <source>
        <dbReference type="EMBL" id="TMP40944.1"/>
    </source>
</evidence>
<dbReference type="InterPro" id="IPR003439">
    <property type="entry name" value="ABC_transporter-like_ATP-bd"/>
</dbReference>
<evidence type="ECO:0000256" key="2">
    <source>
        <dbReference type="ARBA" id="ARBA00022737"/>
    </source>
</evidence>
<dbReference type="InterPro" id="IPR003593">
    <property type="entry name" value="AAA+_ATPase"/>
</dbReference>
<reference evidence="7" key="3">
    <citation type="submission" date="2019-09" db="EMBL/GenBank/DDBJ databases">
        <title>Co-occurence of chitin degradation, pigmentation and bioactivity in marine Pseudoalteromonas.</title>
        <authorList>
            <person name="Sonnenschein E.C."/>
            <person name="Bech P.K."/>
        </authorList>
    </citation>
    <scope>NUCLEOTIDE SEQUENCE</scope>
    <source>
        <strain evidence="7">S2231</strain>
    </source>
</reference>
<keyword evidence="2" id="KW-0677">Repeat</keyword>
<dbReference type="CDD" id="cd03216">
    <property type="entry name" value="ABC_Carb_Monos_I"/>
    <property type="match status" value="1"/>
</dbReference>
<reference evidence="8 9" key="2">
    <citation type="submission" date="2019-06" db="EMBL/GenBank/DDBJ databases">
        <title>Co-occurence of chitin degradation, pigmentation and bioactivity in marine Pseudoalteromonas.</title>
        <authorList>
            <person name="Sonnenschein E.C."/>
            <person name="Bech P.K."/>
        </authorList>
    </citation>
    <scope>NUCLEOTIDE SEQUENCE [LARGE SCALE GENOMIC DNA]</scope>
    <source>
        <strain evidence="9">S2231</strain>
        <strain evidence="6 8">S2233</strain>
    </source>
</reference>